<organism evidence="2 4">
    <name type="scientific">Medicago truncatula</name>
    <name type="common">Barrel medic</name>
    <name type="synonym">Medicago tribuloides</name>
    <dbReference type="NCBI Taxonomy" id="3880"/>
    <lineage>
        <taxon>Eukaryota</taxon>
        <taxon>Viridiplantae</taxon>
        <taxon>Streptophyta</taxon>
        <taxon>Embryophyta</taxon>
        <taxon>Tracheophyta</taxon>
        <taxon>Spermatophyta</taxon>
        <taxon>Magnoliopsida</taxon>
        <taxon>eudicotyledons</taxon>
        <taxon>Gunneridae</taxon>
        <taxon>Pentapetalae</taxon>
        <taxon>rosids</taxon>
        <taxon>fabids</taxon>
        <taxon>Fabales</taxon>
        <taxon>Fabaceae</taxon>
        <taxon>Papilionoideae</taxon>
        <taxon>50 kb inversion clade</taxon>
        <taxon>NPAAA clade</taxon>
        <taxon>Hologalegina</taxon>
        <taxon>IRL clade</taxon>
        <taxon>Trifolieae</taxon>
        <taxon>Medicago</taxon>
    </lineage>
</organism>
<feature type="region of interest" description="Disordered" evidence="1">
    <location>
        <begin position="52"/>
        <end position="107"/>
    </location>
</feature>
<dbReference type="EMBL" id="CM001223">
    <property type="protein sequence ID" value="KEH23480.1"/>
    <property type="molecule type" value="Genomic_DNA"/>
</dbReference>
<proteinExistence type="predicted"/>
<evidence type="ECO:0000256" key="1">
    <source>
        <dbReference type="SAM" id="MobiDB-lite"/>
    </source>
</evidence>
<keyword evidence="4" id="KW-1185">Reference proteome</keyword>
<reference evidence="2 4" key="2">
    <citation type="journal article" date="2014" name="BMC Genomics">
        <title>An improved genome release (version Mt4.0) for the model legume Medicago truncatula.</title>
        <authorList>
            <person name="Tang H."/>
            <person name="Krishnakumar V."/>
            <person name="Bidwell S."/>
            <person name="Rosen B."/>
            <person name="Chan A."/>
            <person name="Zhou S."/>
            <person name="Gentzbittel L."/>
            <person name="Childs K.L."/>
            <person name="Yandell M."/>
            <person name="Gundlach H."/>
            <person name="Mayer K.F."/>
            <person name="Schwartz D.C."/>
            <person name="Town C.D."/>
        </authorList>
    </citation>
    <scope>GENOME REANNOTATION</scope>
    <source>
        <strain evidence="2">A17</strain>
        <strain evidence="3 4">cv. Jemalong A17</strain>
    </source>
</reference>
<reference evidence="2 4" key="1">
    <citation type="journal article" date="2011" name="Nature">
        <title>The Medicago genome provides insight into the evolution of rhizobial symbioses.</title>
        <authorList>
            <person name="Young N.D."/>
            <person name="Debelle F."/>
            <person name="Oldroyd G.E."/>
            <person name="Geurts R."/>
            <person name="Cannon S.B."/>
            <person name="Udvardi M.K."/>
            <person name="Benedito V.A."/>
            <person name="Mayer K.F."/>
            <person name="Gouzy J."/>
            <person name="Schoof H."/>
            <person name="Van de Peer Y."/>
            <person name="Proost S."/>
            <person name="Cook D.R."/>
            <person name="Meyers B.C."/>
            <person name="Spannagl M."/>
            <person name="Cheung F."/>
            <person name="De Mita S."/>
            <person name="Krishnakumar V."/>
            <person name="Gundlach H."/>
            <person name="Zhou S."/>
            <person name="Mudge J."/>
            <person name="Bharti A.K."/>
            <person name="Murray J.D."/>
            <person name="Naoumkina M.A."/>
            <person name="Rosen B."/>
            <person name="Silverstein K.A."/>
            <person name="Tang H."/>
            <person name="Rombauts S."/>
            <person name="Zhao P.X."/>
            <person name="Zhou P."/>
            <person name="Barbe V."/>
            <person name="Bardou P."/>
            <person name="Bechner M."/>
            <person name="Bellec A."/>
            <person name="Berger A."/>
            <person name="Berges H."/>
            <person name="Bidwell S."/>
            <person name="Bisseling T."/>
            <person name="Choisne N."/>
            <person name="Couloux A."/>
            <person name="Denny R."/>
            <person name="Deshpande S."/>
            <person name="Dai X."/>
            <person name="Doyle J.J."/>
            <person name="Dudez A.M."/>
            <person name="Farmer A.D."/>
            <person name="Fouteau S."/>
            <person name="Franken C."/>
            <person name="Gibelin C."/>
            <person name="Gish J."/>
            <person name="Goldstein S."/>
            <person name="Gonzalez A.J."/>
            <person name="Green P.J."/>
            <person name="Hallab A."/>
            <person name="Hartog M."/>
            <person name="Hua A."/>
            <person name="Humphray S.J."/>
            <person name="Jeong D.H."/>
            <person name="Jing Y."/>
            <person name="Jocker A."/>
            <person name="Kenton S.M."/>
            <person name="Kim D.J."/>
            <person name="Klee K."/>
            <person name="Lai H."/>
            <person name="Lang C."/>
            <person name="Lin S."/>
            <person name="Macmil S.L."/>
            <person name="Magdelenat G."/>
            <person name="Matthews L."/>
            <person name="McCorrison J."/>
            <person name="Monaghan E.L."/>
            <person name="Mun J.H."/>
            <person name="Najar F.Z."/>
            <person name="Nicholson C."/>
            <person name="Noirot C."/>
            <person name="O'Bleness M."/>
            <person name="Paule C.R."/>
            <person name="Poulain J."/>
            <person name="Prion F."/>
            <person name="Qin B."/>
            <person name="Qu C."/>
            <person name="Retzel E.F."/>
            <person name="Riddle C."/>
            <person name="Sallet E."/>
            <person name="Samain S."/>
            <person name="Samson N."/>
            <person name="Sanders I."/>
            <person name="Saurat O."/>
            <person name="Scarpelli C."/>
            <person name="Schiex T."/>
            <person name="Segurens B."/>
            <person name="Severin A.J."/>
            <person name="Sherrier D.J."/>
            <person name="Shi R."/>
            <person name="Sims S."/>
            <person name="Singer S.R."/>
            <person name="Sinharoy S."/>
            <person name="Sterck L."/>
            <person name="Viollet A."/>
            <person name="Wang B.B."/>
            <person name="Wang K."/>
            <person name="Wang M."/>
            <person name="Wang X."/>
            <person name="Warfsmann J."/>
            <person name="Weissenbach J."/>
            <person name="White D.D."/>
            <person name="White J.D."/>
            <person name="Wiley G.B."/>
            <person name="Wincker P."/>
            <person name="Xing Y."/>
            <person name="Yang L."/>
            <person name="Yao Z."/>
            <person name="Ying F."/>
            <person name="Zhai J."/>
            <person name="Zhou L."/>
            <person name="Zuber A."/>
            <person name="Denarie J."/>
            <person name="Dixon R.A."/>
            <person name="May G.D."/>
            <person name="Schwartz D.C."/>
            <person name="Rogers J."/>
            <person name="Quetier F."/>
            <person name="Town C.D."/>
            <person name="Roe B.A."/>
        </authorList>
    </citation>
    <scope>NUCLEOTIDE SEQUENCE [LARGE SCALE GENOMIC DNA]</scope>
    <source>
        <strain evidence="2">A17</strain>
        <strain evidence="3 4">cv. Jemalong A17</strain>
    </source>
</reference>
<gene>
    <name evidence="2" type="ordered locus">MTR_7g083320</name>
</gene>
<evidence type="ECO:0000313" key="4">
    <source>
        <dbReference type="Proteomes" id="UP000002051"/>
    </source>
</evidence>
<dbReference type="PaxDb" id="3880-AES80665"/>
<protein>
    <submittedName>
        <fullName evidence="2 3">Uncharacterized protein</fullName>
    </submittedName>
</protein>
<feature type="compositionally biased region" description="Basic residues" evidence="1">
    <location>
        <begin position="92"/>
        <end position="107"/>
    </location>
</feature>
<evidence type="ECO:0000313" key="3">
    <source>
        <dbReference type="EnsemblPlants" id="KEH23480"/>
    </source>
</evidence>
<accession>A0A072UCA0</accession>
<dbReference type="AlphaFoldDB" id="A0A072UCA0"/>
<name>A0A072UCA0_MEDTR</name>
<dbReference type="EnsemblPlants" id="KEH23480">
    <property type="protein sequence ID" value="KEH23480"/>
    <property type="gene ID" value="MTR_7g083320"/>
</dbReference>
<reference evidence="3" key="3">
    <citation type="submission" date="2015-04" db="UniProtKB">
        <authorList>
            <consortium name="EnsemblPlants"/>
        </authorList>
    </citation>
    <scope>IDENTIFICATION</scope>
    <source>
        <strain evidence="3">cv. Jemalong A17</strain>
    </source>
</reference>
<sequence length="107" mass="11446">MVTPITTYEELGPDKGKVHAIGGSKNVSAAAKKSAQILSKLWVDVVDTTDGTMDLDTDHEMIPKFSRKSGKSSSSTRGKGSDGITSSEHIQTRSKKGVIKHNPKYAS</sequence>
<dbReference type="Proteomes" id="UP000002051">
    <property type="component" value="Unassembled WGS sequence"/>
</dbReference>
<evidence type="ECO:0000313" key="2">
    <source>
        <dbReference type="EMBL" id="KEH23480.1"/>
    </source>
</evidence>
<dbReference type="HOGENOM" id="CLU_2336876_0_0_1"/>